<dbReference type="Proteomes" id="UP000095094">
    <property type="component" value="Unassembled WGS sequence"/>
</dbReference>
<evidence type="ECO:0000313" key="3">
    <source>
        <dbReference type="Proteomes" id="UP000095094"/>
    </source>
</evidence>
<dbReference type="CDD" id="cd02142">
    <property type="entry name" value="McbC_SagB-like_oxidoreductase"/>
    <property type="match status" value="1"/>
</dbReference>
<dbReference type="InterPro" id="IPR052544">
    <property type="entry name" value="Bacteriocin_Proc_Enz"/>
</dbReference>
<proteinExistence type="predicted"/>
<dbReference type="GO" id="GO:0016491">
    <property type="term" value="F:oxidoreductase activity"/>
    <property type="evidence" value="ECO:0007669"/>
    <property type="project" value="InterPro"/>
</dbReference>
<dbReference type="SUPFAM" id="SSF55469">
    <property type="entry name" value="FMN-dependent nitroreductase-like"/>
    <property type="match status" value="1"/>
</dbReference>
<sequence length="245" mass="28270">MILWNFKGEKNVEKNFIDYHLMSINEPEFTNTQVYAHRPRKLLSNEGYPLVDLSYTASQNNIFEETLMNRYSARNPFEAREKVDREKIAQFAQLAMIGGEKENRTYPSGGAQYYVDCYFLFNENLVDQQLVEQGNIMRLNCDTQNLMVKQYQPWEEISKAFIQKYLVHTAQFAIALSCDMTSISKKYTDISYKLVQQEAGHIGQNIQLVANYLGLESVPLGGFYDIELSKLLGDNQTSLYAFLLG</sequence>
<dbReference type="PANTHER" id="PTHR43745:SF2">
    <property type="entry name" value="NITROREDUCTASE MJ1384-RELATED"/>
    <property type="match status" value="1"/>
</dbReference>
<name>A0A1E5H601_9ENTE</name>
<accession>A0A1E5H601</accession>
<dbReference type="InterPro" id="IPR000415">
    <property type="entry name" value="Nitroreductase-like"/>
</dbReference>
<dbReference type="OrthoDB" id="9801593at2"/>
<dbReference type="PANTHER" id="PTHR43745">
    <property type="entry name" value="NITROREDUCTASE MJ1384-RELATED"/>
    <property type="match status" value="1"/>
</dbReference>
<dbReference type="Gene3D" id="3.40.109.10">
    <property type="entry name" value="NADH Oxidase"/>
    <property type="match status" value="1"/>
</dbReference>
<keyword evidence="3" id="KW-1185">Reference proteome</keyword>
<evidence type="ECO:0000313" key="2">
    <source>
        <dbReference type="EMBL" id="OEG20276.1"/>
    </source>
</evidence>
<comment type="caution">
    <text evidence="2">The sequence shown here is derived from an EMBL/GenBank/DDBJ whole genome shotgun (WGS) entry which is preliminary data.</text>
</comment>
<dbReference type="InterPro" id="IPR029479">
    <property type="entry name" value="Nitroreductase"/>
</dbReference>
<dbReference type="Pfam" id="PF00881">
    <property type="entry name" value="Nitroreductase"/>
    <property type="match status" value="1"/>
</dbReference>
<evidence type="ECO:0000259" key="1">
    <source>
        <dbReference type="Pfam" id="PF00881"/>
    </source>
</evidence>
<reference evidence="3" key="1">
    <citation type="submission" date="2016-09" db="EMBL/GenBank/DDBJ databases">
        <authorList>
            <person name="Gulvik C.A."/>
        </authorList>
    </citation>
    <scope>NUCLEOTIDE SEQUENCE [LARGE SCALE GENOMIC DNA]</scope>
    <source>
        <strain evidence="3">LMG 8895</strain>
    </source>
</reference>
<protein>
    <recommendedName>
        <fullName evidence="1">Nitroreductase domain-containing protein</fullName>
    </recommendedName>
</protein>
<organism evidence="2 3">
    <name type="scientific">Enterococcus termitis</name>
    <dbReference type="NCBI Taxonomy" id="332950"/>
    <lineage>
        <taxon>Bacteria</taxon>
        <taxon>Bacillati</taxon>
        <taxon>Bacillota</taxon>
        <taxon>Bacilli</taxon>
        <taxon>Lactobacillales</taxon>
        <taxon>Enterococcaceae</taxon>
        <taxon>Enterococcus</taxon>
    </lineage>
</organism>
<feature type="domain" description="Nitroreductase" evidence="1">
    <location>
        <begin position="68"/>
        <end position="243"/>
    </location>
</feature>
<gene>
    <name evidence="2" type="ORF">BCR25_00145</name>
</gene>
<dbReference type="EMBL" id="MIJY01000001">
    <property type="protein sequence ID" value="OEG20276.1"/>
    <property type="molecule type" value="Genomic_DNA"/>
</dbReference>
<dbReference type="AlphaFoldDB" id="A0A1E5H601"/>